<proteinExistence type="predicted"/>
<dbReference type="EMBL" id="QZKI01000126">
    <property type="protein sequence ID" value="RJP65465.1"/>
    <property type="molecule type" value="Genomic_DNA"/>
</dbReference>
<accession>A0A419EQ68</accession>
<name>A0A419EQ68_9BACT</name>
<dbReference type="Proteomes" id="UP000285961">
    <property type="component" value="Unassembled WGS sequence"/>
</dbReference>
<evidence type="ECO:0000313" key="2">
    <source>
        <dbReference type="EMBL" id="RJP65465.1"/>
    </source>
</evidence>
<sequence>MIVSGIRESFGTRILRILMISTNVLSTAVWSHGYHGLTTGYSEVETENFLLTTNYANYANKDKRDGNHGCTRMHTDSQNLEL</sequence>
<organism evidence="2 3">
    <name type="scientific">Candidatus Abyssobacteria bacterium SURF_17</name>
    <dbReference type="NCBI Taxonomy" id="2093361"/>
    <lineage>
        <taxon>Bacteria</taxon>
        <taxon>Pseudomonadati</taxon>
        <taxon>Candidatus Hydrogenedentota</taxon>
        <taxon>Candidatus Abyssobacteria</taxon>
    </lineage>
</organism>
<reference evidence="2 3" key="1">
    <citation type="journal article" date="2017" name="ISME J.">
        <title>Energy and carbon metabolisms in a deep terrestrial subsurface fluid microbial community.</title>
        <authorList>
            <person name="Momper L."/>
            <person name="Jungbluth S.P."/>
            <person name="Lee M.D."/>
            <person name="Amend J.P."/>
        </authorList>
    </citation>
    <scope>NUCLEOTIDE SEQUENCE [LARGE SCALE GENOMIC DNA]</scope>
    <source>
        <strain evidence="2">SURF_17</strain>
    </source>
</reference>
<feature type="region of interest" description="Disordered" evidence="1">
    <location>
        <begin position="63"/>
        <end position="82"/>
    </location>
</feature>
<gene>
    <name evidence="2" type="ORF">C4532_17695</name>
</gene>
<evidence type="ECO:0000313" key="3">
    <source>
        <dbReference type="Proteomes" id="UP000285961"/>
    </source>
</evidence>
<protein>
    <submittedName>
        <fullName evidence="2">Uncharacterized protein</fullName>
    </submittedName>
</protein>
<comment type="caution">
    <text evidence="2">The sequence shown here is derived from an EMBL/GenBank/DDBJ whole genome shotgun (WGS) entry which is preliminary data.</text>
</comment>
<dbReference type="AlphaFoldDB" id="A0A419EQ68"/>
<evidence type="ECO:0000256" key="1">
    <source>
        <dbReference type="SAM" id="MobiDB-lite"/>
    </source>
</evidence>